<dbReference type="STRING" id="1265820.PCORN_17844"/>
<name>W7BQB0_9LIST</name>
<sequence length="164" mass="18892">MSKVDVATILGLEKGSFMAENYEIIAKSMSIVNRCGNTFKLNRLKEYGLGVGQLRYITTLYHEDALSQDTIVKRFMVDKANVARHIQRLEELGMIRREVNQQDKRKHMVYLTDKGKSVQPFIEETMKTWSGILTDGFSEEEQEKLLELLLRMADNAQKQEKGSD</sequence>
<proteinExistence type="predicted"/>
<evidence type="ECO:0000256" key="1">
    <source>
        <dbReference type="ARBA" id="ARBA00023015"/>
    </source>
</evidence>
<dbReference type="PANTHER" id="PTHR42756">
    <property type="entry name" value="TRANSCRIPTIONAL REGULATOR, MARR"/>
    <property type="match status" value="1"/>
</dbReference>
<dbReference type="GO" id="GO:0003700">
    <property type="term" value="F:DNA-binding transcription factor activity"/>
    <property type="evidence" value="ECO:0007669"/>
    <property type="project" value="InterPro"/>
</dbReference>
<evidence type="ECO:0000259" key="4">
    <source>
        <dbReference type="PROSITE" id="PS50995"/>
    </source>
</evidence>
<keyword evidence="2" id="KW-0238">DNA-binding</keyword>
<protein>
    <submittedName>
        <fullName evidence="5">Putative transcriptional regulator</fullName>
    </submittedName>
</protein>
<organism evidence="5 6">
    <name type="scientific">Listeria cornellensis FSL F6-0969</name>
    <dbReference type="NCBI Taxonomy" id="1265820"/>
    <lineage>
        <taxon>Bacteria</taxon>
        <taxon>Bacillati</taxon>
        <taxon>Bacillota</taxon>
        <taxon>Bacilli</taxon>
        <taxon>Bacillales</taxon>
        <taxon>Listeriaceae</taxon>
        <taxon>Listeria</taxon>
    </lineage>
</organism>
<dbReference type="PROSITE" id="PS50995">
    <property type="entry name" value="HTH_MARR_2"/>
    <property type="match status" value="1"/>
</dbReference>
<evidence type="ECO:0000313" key="6">
    <source>
        <dbReference type="Proteomes" id="UP000019254"/>
    </source>
</evidence>
<dbReference type="SMART" id="SM00347">
    <property type="entry name" value="HTH_MARR"/>
    <property type="match status" value="1"/>
</dbReference>
<evidence type="ECO:0000256" key="3">
    <source>
        <dbReference type="ARBA" id="ARBA00023163"/>
    </source>
</evidence>
<keyword evidence="3" id="KW-0804">Transcription</keyword>
<reference evidence="5 6" key="1">
    <citation type="journal article" date="2014" name="Int. J. Syst. Evol. Microbiol.">
        <title>Listeria floridensis sp. nov., Listeria aquatica sp. nov., Listeria cornellensis sp. nov., Listeria riparia sp. nov. and Listeria grandensis sp. nov., from agricultural and natural environments.</title>
        <authorList>
            <person name="den Bakker H.C."/>
            <person name="Warchocki S."/>
            <person name="Wright E.M."/>
            <person name="Allred A.F."/>
            <person name="Ahlstrom C."/>
            <person name="Manuel C.S."/>
            <person name="Stasiewicz M.J."/>
            <person name="Burrell A."/>
            <person name="Roof S."/>
            <person name="Strawn L."/>
            <person name="Fortes E.D."/>
            <person name="Nightingale K.K."/>
            <person name="Kephart D."/>
            <person name="Wiedmann M."/>
        </authorList>
    </citation>
    <scope>NUCLEOTIDE SEQUENCE [LARGE SCALE GENOMIC DNA]</scope>
    <source>
        <strain evidence="6">FSL F6-969</strain>
    </source>
</reference>
<dbReference type="PANTHER" id="PTHR42756:SF1">
    <property type="entry name" value="TRANSCRIPTIONAL REPRESSOR OF EMRAB OPERON"/>
    <property type="match status" value="1"/>
</dbReference>
<accession>W7BQB0</accession>
<evidence type="ECO:0000313" key="5">
    <source>
        <dbReference type="EMBL" id="EUJ25316.1"/>
    </source>
</evidence>
<evidence type="ECO:0000256" key="2">
    <source>
        <dbReference type="ARBA" id="ARBA00023125"/>
    </source>
</evidence>
<dbReference type="Gene3D" id="1.10.10.10">
    <property type="entry name" value="Winged helix-like DNA-binding domain superfamily/Winged helix DNA-binding domain"/>
    <property type="match status" value="1"/>
</dbReference>
<dbReference type="InterPro" id="IPR036388">
    <property type="entry name" value="WH-like_DNA-bd_sf"/>
</dbReference>
<keyword evidence="6" id="KW-1185">Reference proteome</keyword>
<comment type="caution">
    <text evidence="5">The sequence shown here is derived from an EMBL/GenBank/DDBJ whole genome shotgun (WGS) entry which is preliminary data.</text>
</comment>
<dbReference type="SUPFAM" id="SSF46785">
    <property type="entry name" value="Winged helix' DNA-binding domain"/>
    <property type="match status" value="1"/>
</dbReference>
<dbReference type="AlphaFoldDB" id="W7BQB0"/>
<dbReference type="GO" id="GO:0003677">
    <property type="term" value="F:DNA binding"/>
    <property type="evidence" value="ECO:0007669"/>
    <property type="project" value="UniProtKB-KW"/>
</dbReference>
<feature type="domain" description="HTH marR-type" evidence="4">
    <location>
        <begin position="18"/>
        <end position="154"/>
    </location>
</feature>
<dbReference type="PRINTS" id="PR00598">
    <property type="entry name" value="HTHMARR"/>
</dbReference>
<dbReference type="InterPro" id="IPR036390">
    <property type="entry name" value="WH_DNA-bd_sf"/>
</dbReference>
<dbReference type="InterPro" id="IPR000835">
    <property type="entry name" value="HTH_MarR-typ"/>
</dbReference>
<dbReference type="Pfam" id="PF01047">
    <property type="entry name" value="MarR"/>
    <property type="match status" value="1"/>
</dbReference>
<keyword evidence="1" id="KW-0805">Transcription regulation</keyword>
<dbReference type="Proteomes" id="UP000019254">
    <property type="component" value="Unassembled WGS sequence"/>
</dbReference>
<gene>
    <name evidence="5" type="ORF">PCORN_17844</name>
</gene>
<dbReference type="PATRIC" id="fig|1265820.5.peg.3519"/>
<dbReference type="EMBL" id="AODE01000046">
    <property type="protein sequence ID" value="EUJ25316.1"/>
    <property type="molecule type" value="Genomic_DNA"/>
</dbReference>